<feature type="signal peptide" evidence="1">
    <location>
        <begin position="1"/>
        <end position="21"/>
    </location>
</feature>
<organism evidence="2 3">
    <name type="scientific">Tumebacillus avium</name>
    <dbReference type="NCBI Taxonomy" id="1903704"/>
    <lineage>
        <taxon>Bacteria</taxon>
        <taxon>Bacillati</taxon>
        <taxon>Bacillota</taxon>
        <taxon>Bacilli</taxon>
        <taxon>Bacillales</taxon>
        <taxon>Alicyclobacillaceae</taxon>
        <taxon>Tumebacillus</taxon>
    </lineage>
</organism>
<sequence length="91" mass="10713">MNKKYLLLAALFIALQFTAFFREAEARFTATIYMTIKHSDKQLDYQGLQYEPHFDQYMVTYQDENGNTFSIAIFSKQLPFVVIYDPLDQPV</sequence>
<gene>
    <name evidence="2" type="ORF">CBW65_07740</name>
</gene>
<evidence type="ECO:0000256" key="1">
    <source>
        <dbReference type="SAM" id="SignalP"/>
    </source>
</evidence>
<dbReference type="Proteomes" id="UP000195437">
    <property type="component" value="Chromosome"/>
</dbReference>
<evidence type="ECO:0000313" key="3">
    <source>
        <dbReference type="Proteomes" id="UP000195437"/>
    </source>
</evidence>
<keyword evidence="1" id="KW-0732">Signal</keyword>
<feature type="chain" id="PRO_5039676609" description="DUF3139 domain-containing protein" evidence="1">
    <location>
        <begin position="22"/>
        <end position="91"/>
    </location>
</feature>
<name>A0A1Y0ILR2_9BACL</name>
<dbReference type="AlphaFoldDB" id="A0A1Y0ILR2"/>
<dbReference type="EMBL" id="CP021434">
    <property type="protein sequence ID" value="ARU60989.1"/>
    <property type="molecule type" value="Genomic_DNA"/>
</dbReference>
<protein>
    <recommendedName>
        <fullName evidence="4">DUF3139 domain-containing protein</fullName>
    </recommendedName>
</protein>
<proteinExistence type="predicted"/>
<dbReference type="OrthoDB" id="2872746at2"/>
<dbReference type="KEGG" id="tum:CBW65_07740"/>
<evidence type="ECO:0008006" key="4">
    <source>
        <dbReference type="Google" id="ProtNLM"/>
    </source>
</evidence>
<accession>A0A1Y0ILR2</accession>
<dbReference type="RefSeq" id="WP_087456374.1">
    <property type="nucleotide sequence ID" value="NZ_CP021434.1"/>
</dbReference>
<reference evidence="3" key="1">
    <citation type="submission" date="2017-05" db="EMBL/GenBank/DDBJ databases">
        <authorList>
            <person name="Sung H."/>
        </authorList>
    </citation>
    <scope>NUCLEOTIDE SEQUENCE [LARGE SCALE GENOMIC DNA]</scope>
    <source>
        <strain evidence="3">AR23208</strain>
    </source>
</reference>
<evidence type="ECO:0000313" key="2">
    <source>
        <dbReference type="EMBL" id="ARU60989.1"/>
    </source>
</evidence>
<keyword evidence="3" id="KW-1185">Reference proteome</keyword>